<evidence type="ECO:0000259" key="9">
    <source>
        <dbReference type="Pfam" id="PF02771"/>
    </source>
</evidence>
<dbReference type="PANTHER" id="PTHR48083:SF6">
    <property type="entry name" value="ACYL-COA DEHYDROGENASE 6"/>
    <property type="match status" value="1"/>
</dbReference>
<proteinExistence type="inferred from homology"/>
<feature type="domain" description="Acyl-CoA dehydrogenase/oxidase C-terminal" evidence="7">
    <location>
        <begin position="229"/>
        <end position="374"/>
    </location>
</feature>
<dbReference type="FunFam" id="2.40.110.10:FF:000002">
    <property type="entry name" value="Acyl-CoA dehydrogenase fadE12"/>
    <property type="match status" value="1"/>
</dbReference>
<keyword evidence="11" id="KW-1185">Reference proteome</keyword>
<feature type="domain" description="Acyl-CoA dehydrogenase/oxidase N-terminal" evidence="9">
    <location>
        <begin position="4"/>
        <end position="118"/>
    </location>
</feature>
<keyword evidence="3 6" id="KW-0285">Flavoprotein</keyword>
<evidence type="ECO:0000259" key="8">
    <source>
        <dbReference type="Pfam" id="PF02770"/>
    </source>
</evidence>
<dbReference type="Proteomes" id="UP000244223">
    <property type="component" value="Unassembled WGS sequence"/>
</dbReference>
<keyword evidence="5 6" id="KW-0560">Oxidoreductase</keyword>
<gene>
    <name evidence="10" type="ORF">C8N29_105107</name>
</gene>
<dbReference type="SUPFAM" id="SSF56645">
    <property type="entry name" value="Acyl-CoA dehydrogenase NM domain-like"/>
    <property type="match status" value="1"/>
</dbReference>
<dbReference type="PANTHER" id="PTHR48083">
    <property type="entry name" value="MEDIUM-CHAIN SPECIFIC ACYL-COA DEHYDROGENASE, MITOCHONDRIAL-RELATED"/>
    <property type="match status" value="1"/>
</dbReference>
<feature type="domain" description="Acyl-CoA oxidase/dehydrogenase middle" evidence="8">
    <location>
        <begin position="123"/>
        <end position="217"/>
    </location>
</feature>
<dbReference type="GO" id="GO:0005737">
    <property type="term" value="C:cytoplasm"/>
    <property type="evidence" value="ECO:0007669"/>
    <property type="project" value="TreeGrafter"/>
</dbReference>
<dbReference type="Pfam" id="PF02770">
    <property type="entry name" value="Acyl-CoA_dh_M"/>
    <property type="match status" value="1"/>
</dbReference>
<dbReference type="InterPro" id="IPR036250">
    <property type="entry name" value="AcylCo_DH-like_C"/>
</dbReference>
<sequence length="386" mass="42493">MKFTPEHDALRRTTKQFVDSQINPFVDEWEEAGIFPAHELFRKMGELGLLGVCKPEENGGMGLDYSYNMVVTEELGKINCGGVPMAIGVQTDMATPALARFGSKELRDEFLTPAIAGEYVASIAVSEPHAGSDVAAIKTTALKDGDDYIINGTKMWITNSTQADFLCLLANTSDDKPHVNKSLIVVPTKAAGVSFSKKLNKLGMRSSDTAQIFLDNVRVPQRYVIGAEGMGFMMQMMQFQEERLYGAANAVGGLESCIDKTIAYCRERTTFGQPLIDNQSIHFRLAELRTEVECLRALTYQACEQHISGQDVTLLASMAKLKAGRLMREVTDSCLQYWGGQGFMWENPIARAYRDGRLVSIGGGADEIMLGIICKLTNTLPSKKKK</sequence>
<dbReference type="InterPro" id="IPR009100">
    <property type="entry name" value="AcylCoA_DH/oxidase_NM_dom_sf"/>
</dbReference>
<dbReference type="OrthoDB" id="9802447at2"/>
<keyword evidence="4 6" id="KW-0274">FAD</keyword>
<dbReference type="InterPro" id="IPR046373">
    <property type="entry name" value="Acyl-CoA_Oxase/DH_mid-dom_sf"/>
</dbReference>
<dbReference type="Pfam" id="PF00441">
    <property type="entry name" value="Acyl-CoA_dh_1"/>
    <property type="match status" value="1"/>
</dbReference>
<protein>
    <submittedName>
        <fullName evidence="10">Citronellyl-CoA dehydrogenase</fullName>
    </submittedName>
</protein>
<dbReference type="Gene3D" id="2.40.110.10">
    <property type="entry name" value="Butyryl-CoA Dehydrogenase, subunit A, domain 2"/>
    <property type="match status" value="1"/>
</dbReference>
<evidence type="ECO:0000256" key="1">
    <source>
        <dbReference type="ARBA" id="ARBA00001974"/>
    </source>
</evidence>
<dbReference type="AlphaFoldDB" id="A0A2T5J0A9"/>
<dbReference type="GO" id="GO:0033539">
    <property type="term" value="P:fatty acid beta-oxidation using acyl-CoA dehydrogenase"/>
    <property type="evidence" value="ECO:0007669"/>
    <property type="project" value="TreeGrafter"/>
</dbReference>
<dbReference type="PROSITE" id="PS00072">
    <property type="entry name" value="ACYL_COA_DH_1"/>
    <property type="match status" value="1"/>
</dbReference>
<dbReference type="InterPro" id="IPR013786">
    <property type="entry name" value="AcylCoA_DH/ox_N"/>
</dbReference>
<dbReference type="InterPro" id="IPR006089">
    <property type="entry name" value="Acyl-CoA_DH_CS"/>
</dbReference>
<evidence type="ECO:0000256" key="4">
    <source>
        <dbReference type="ARBA" id="ARBA00022827"/>
    </source>
</evidence>
<comment type="cofactor">
    <cofactor evidence="1 6">
        <name>FAD</name>
        <dbReference type="ChEBI" id="CHEBI:57692"/>
    </cofactor>
</comment>
<dbReference type="InterPro" id="IPR037069">
    <property type="entry name" value="AcylCoA_DH/ox_N_sf"/>
</dbReference>
<evidence type="ECO:0000256" key="2">
    <source>
        <dbReference type="ARBA" id="ARBA00009347"/>
    </source>
</evidence>
<dbReference type="EMBL" id="QAON01000005">
    <property type="protein sequence ID" value="PTQ89783.1"/>
    <property type="molecule type" value="Genomic_DNA"/>
</dbReference>
<dbReference type="InterPro" id="IPR050741">
    <property type="entry name" value="Acyl-CoA_dehydrogenase"/>
</dbReference>
<dbReference type="Pfam" id="PF02771">
    <property type="entry name" value="Acyl-CoA_dh_N"/>
    <property type="match status" value="1"/>
</dbReference>
<evidence type="ECO:0000256" key="3">
    <source>
        <dbReference type="ARBA" id="ARBA00022630"/>
    </source>
</evidence>
<evidence type="ECO:0000313" key="11">
    <source>
        <dbReference type="Proteomes" id="UP000244223"/>
    </source>
</evidence>
<organism evidence="10 11">
    <name type="scientific">Agitococcus lubricus</name>
    <dbReference type="NCBI Taxonomy" id="1077255"/>
    <lineage>
        <taxon>Bacteria</taxon>
        <taxon>Pseudomonadati</taxon>
        <taxon>Pseudomonadota</taxon>
        <taxon>Gammaproteobacteria</taxon>
        <taxon>Moraxellales</taxon>
        <taxon>Moraxellaceae</taxon>
        <taxon>Agitococcus</taxon>
    </lineage>
</organism>
<dbReference type="FunFam" id="1.20.140.10:FF:000001">
    <property type="entry name" value="Acyl-CoA dehydrogenase"/>
    <property type="match status" value="1"/>
</dbReference>
<evidence type="ECO:0000313" key="10">
    <source>
        <dbReference type="EMBL" id="PTQ89783.1"/>
    </source>
</evidence>
<dbReference type="GO" id="GO:0050660">
    <property type="term" value="F:flavin adenine dinucleotide binding"/>
    <property type="evidence" value="ECO:0007669"/>
    <property type="project" value="InterPro"/>
</dbReference>
<dbReference type="GO" id="GO:0003995">
    <property type="term" value="F:acyl-CoA dehydrogenase activity"/>
    <property type="evidence" value="ECO:0007669"/>
    <property type="project" value="InterPro"/>
</dbReference>
<dbReference type="Gene3D" id="1.20.140.10">
    <property type="entry name" value="Butyryl-CoA Dehydrogenase, subunit A, domain 3"/>
    <property type="match status" value="1"/>
</dbReference>
<dbReference type="InterPro" id="IPR009075">
    <property type="entry name" value="AcylCo_DH/oxidase_C"/>
</dbReference>
<evidence type="ECO:0000256" key="5">
    <source>
        <dbReference type="ARBA" id="ARBA00023002"/>
    </source>
</evidence>
<comment type="caution">
    <text evidence="10">The sequence shown here is derived from an EMBL/GenBank/DDBJ whole genome shotgun (WGS) entry which is preliminary data.</text>
</comment>
<dbReference type="SUPFAM" id="SSF47203">
    <property type="entry name" value="Acyl-CoA dehydrogenase C-terminal domain-like"/>
    <property type="match status" value="1"/>
</dbReference>
<evidence type="ECO:0000256" key="6">
    <source>
        <dbReference type="RuleBase" id="RU362125"/>
    </source>
</evidence>
<dbReference type="PROSITE" id="PS00073">
    <property type="entry name" value="ACYL_COA_DH_2"/>
    <property type="match status" value="1"/>
</dbReference>
<accession>A0A2T5J0A9</accession>
<dbReference type="InterPro" id="IPR006091">
    <property type="entry name" value="Acyl-CoA_Oxase/DH_mid-dom"/>
</dbReference>
<comment type="similarity">
    <text evidence="2 6">Belongs to the acyl-CoA dehydrogenase family.</text>
</comment>
<dbReference type="Gene3D" id="1.10.540.10">
    <property type="entry name" value="Acyl-CoA dehydrogenase/oxidase, N-terminal domain"/>
    <property type="match status" value="1"/>
</dbReference>
<reference evidence="10 11" key="1">
    <citation type="submission" date="2018-04" db="EMBL/GenBank/DDBJ databases">
        <title>Genomic Encyclopedia of Archaeal and Bacterial Type Strains, Phase II (KMG-II): from individual species to whole genera.</title>
        <authorList>
            <person name="Goeker M."/>
        </authorList>
    </citation>
    <scope>NUCLEOTIDE SEQUENCE [LARGE SCALE GENOMIC DNA]</scope>
    <source>
        <strain evidence="10 11">DSM 5822</strain>
    </source>
</reference>
<name>A0A2T5J0A9_9GAMM</name>
<evidence type="ECO:0000259" key="7">
    <source>
        <dbReference type="Pfam" id="PF00441"/>
    </source>
</evidence>
<dbReference type="RefSeq" id="WP_107865298.1">
    <property type="nucleotide sequence ID" value="NZ_QAON01000005.1"/>
</dbReference>